<dbReference type="Proteomes" id="UP000772434">
    <property type="component" value="Unassembled WGS sequence"/>
</dbReference>
<gene>
    <name evidence="2" type="ORF">BDP27DRAFT_1314095</name>
</gene>
<protein>
    <recommendedName>
        <fullName evidence="1">Sacsin/Nov domain-containing protein</fullName>
    </recommendedName>
</protein>
<dbReference type="Pfam" id="PF25794">
    <property type="entry name" value="SACS"/>
    <property type="match status" value="2"/>
</dbReference>
<evidence type="ECO:0000313" key="3">
    <source>
        <dbReference type="Proteomes" id="UP000772434"/>
    </source>
</evidence>
<dbReference type="SUPFAM" id="SSF55874">
    <property type="entry name" value="ATPase domain of HSP90 chaperone/DNA topoisomerase II/histidine kinase"/>
    <property type="match status" value="2"/>
</dbReference>
<evidence type="ECO:0000313" key="2">
    <source>
        <dbReference type="EMBL" id="KAF9076230.1"/>
    </source>
</evidence>
<dbReference type="OrthoDB" id="1262810at2759"/>
<dbReference type="EMBL" id="JADNRY010000007">
    <property type="protein sequence ID" value="KAF9076230.1"/>
    <property type="molecule type" value="Genomic_DNA"/>
</dbReference>
<name>A0A9P5UDH2_9AGAR</name>
<reference evidence="2" key="1">
    <citation type="submission" date="2020-11" db="EMBL/GenBank/DDBJ databases">
        <authorList>
            <consortium name="DOE Joint Genome Institute"/>
            <person name="Ahrendt S."/>
            <person name="Riley R."/>
            <person name="Andreopoulos W."/>
            <person name="Labutti K."/>
            <person name="Pangilinan J."/>
            <person name="Ruiz-Duenas F.J."/>
            <person name="Barrasa J.M."/>
            <person name="Sanchez-Garcia M."/>
            <person name="Camarero S."/>
            <person name="Miyauchi S."/>
            <person name="Serrano A."/>
            <person name="Linde D."/>
            <person name="Babiker R."/>
            <person name="Drula E."/>
            <person name="Ayuso-Fernandez I."/>
            <person name="Pacheco R."/>
            <person name="Padilla G."/>
            <person name="Ferreira P."/>
            <person name="Barriuso J."/>
            <person name="Kellner H."/>
            <person name="Castanera R."/>
            <person name="Alfaro M."/>
            <person name="Ramirez L."/>
            <person name="Pisabarro A.G."/>
            <person name="Kuo A."/>
            <person name="Tritt A."/>
            <person name="Lipzen A."/>
            <person name="He G."/>
            <person name="Yan M."/>
            <person name="Ng V."/>
            <person name="Cullen D."/>
            <person name="Martin F."/>
            <person name="Rosso M.-N."/>
            <person name="Henrissat B."/>
            <person name="Hibbett D."/>
            <person name="Martinez A.T."/>
            <person name="Grigoriev I.V."/>
        </authorList>
    </citation>
    <scope>NUCLEOTIDE SEQUENCE</scope>
    <source>
        <strain evidence="2">AH 40177</strain>
    </source>
</reference>
<dbReference type="PANTHER" id="PTHR15600">
    <property type="entry name" value="SACSIN"/>
    <property type="match status" value="1"/>
</dbReference>
<dbReference type="InterPro" id="IPR011333">
    <property type="entry name" value="SKP1/BTB/POZ_sf"/>
</dbReference>
<dbReference type="InterPro" id="IPR052972">
    <property type="entry name" value="Sacsin_chaperone_reg"/>
</dbReference>
<evidence type="ECO:0000259" key="1">
    <source>
        <dbReference type="Pfam" id="PF25794"/>
    </source>
</evidence>
<dbReference type="PANTHER" id="PTHR15600:SF42">
    <property type="entry name" value="SACSIN"/>
    <property type="match status" value="1"/>
</dbReference>
<organism evidence="2 3">
    <name type="scientific">Rhodocollybia butyracea</name>
    <dbReference type="NCBI Taxonomy" id="206335"/>
    <lineage>
        <taxon>Eukaryota</taxon>
        <taxon>Fungi</taxon>
        <taxon>Dikarya</taxon>
        <taxon>Basidiomycota</taxon>
        <taxon>Agaricomycotina</taxon>
        <taxon>Agaricomycetes</taxon>
        <taxon>Agaricomycetidae</taxon>
        <taxon>Agaricales</taxon>
        <taxon>Marasmiineae</taxon>
        <taxon>Omphalotaceae</taxon>
        <taxon>Rhodocollybia</taxon>
    </lineage>
</organism>
<accession>A0A9P5UDH2</accession>
<proteinExistence type="predicted"/>
<feature type="domain" description="Sacsin/Nov" evidence="1">
    <location>
        <begin position="1276"/>
        <end position="1471"/>
    </location>
</feature>
<comment type="caution">
    <text evidence="2">The sequence shown here is derived from an EMBL/GenBank/DDBJ whole genome shotgun (WGS) entry which is preliminary data.</text>
</comment>
<dbReference type="InterPro" id="IPR058210">
    <property type="entry name" value="SACS/Nov_dom"/>
</dbReference>
<dbReference type="GO" id="GO:0030544">
    <property type="term" value="F:Hsp70 protein binding"/>
    <property type="evidence" value="ECO:0007669"/>
    <property type="project" value="TreeGrafter"/>
</dbReference>
<sequence length="2588" mass="292935">MSVEYFRERIDTASTIKSILDTYPTTSVLRELIQNSDDAGATTQSFIIDFRQHGQKSVADEALKRTQGPALLAVNNSIFTESDWLAVRTIHGSNKSADETKTGKYGLGIRACYHAQILSHGKLAIFDPHEEFKDHPGGLRLSLPQGREVHEDQFEAFSAAYLSTNPSYLDSTVVRLPLRTPPEAARSRIKPIVVTPSDIKALFDSFIDNELSVALLFLKNILSIELREITAEGRDIVIARSSITSTDGAGCRPPFPLAVIDDFKSYELNVSSIVRDAPPTSTTWTVAHSVLKETSVHKSMNMQLQYDVGDRLIKDKLSSHVSLAYHHNPPQSTVGARLFTLLPLPILTGFPLHINGVFALTPDRQNLRNPNELGIGLEARERLLITWNSFIFQDLVPLAWVKLIHVLINQGFSEKDIWSVWPPASPLVVQSQLLLDCFTKLALSHDEELFPSKLNDKCEFIRGNQPALVVSPFVDQELIRAVSLLGIAVVTPPSSIYEAFERCDFGGSAFRLFNPENLANSLTSESILRDKLDPTSNSQILDYIISVSPSLLIGLPLIPTVTPGLYISLSRPSMVPYTYILCSSVEAMLFRSCDSLLIDLSQLTYTSRHQLENCAKDNLLNVAHFGPGNLEAFLRIICGEKPEVFISFPPTLPPDWLATFWSWMDSHASHGPFFEVAWRYHLLPTVDSSVRRTSETAFIVPSGRHELYVLLKEANVPFLHPDVTSTCALSASDAALSIDSISRLISFIEPERIRTQPNRLMLQNYIRRCMHELDSVDYFKFRSLPIFPNRVPNPHSPYTPVTVLDTAIGHLKFIAVPDDFPLPVVDGITFIDISGPHYDISSRINPDANYVLREKEVLELAIEQFSVQPEALRDALMLRVMRSLQTLDHETQNRVRSLKFVPVMGSSERLAPKDVIDPKSSLKALFKDENGCFPSKPYASGEYFDIMRFRKLFCSQLTSEHVTERIRYLSSGTSGHEKARVFLRVLEEQWNPAFTSILQTDADVCWIPTVTSSLVSRQFCQDVHTGEHHFLFDLVHSQCANTVSNDIRIALGWCSPIDFDVLRKQLSLTLNFTNASERSKRLLCLVKYLAKFRSNSSDMIKSLQEVVRNTPWIPLASGGIGSTEHALLNPDIKVGKLFQSVSLGLLNSPGADSFLRLMGCTDRPTVDSLIGALEVSESLDDSVDILKELAYHKNDFTGDQRAKILVPDDLGTMRPLSEIYLSDIKDRQNDFRKTSIFPAHPSISQLVAQRIGLTTLSSLRLNDENNLDIDDEDMSEEFVTRIKSVLVEYDIQYSLGEFLANAADAGATEFQILLDRKPEEQPFSSTQILCPQMTEFQEEPALLLYNNAEFSENDFKGLRRIGEGGKQNMNDSIGKFGLGALSFYHFAEVAFILSGQYLMILDPSGLYLPKRHGQKFRRCFWRRLEDVYRIHSDILKPFEGLFDFQCEMRYYHGTIIRLPLRKRSSQISESKLTFLNCYDLVVGPYMDLAKDATHFTRLQKISALRRDISDVKEPVLLWSITHNNHTKVMPTHADIEARLFSLAVESPHNRTSVFEQWLVVHNSVPLESVPEDFHLLLRAMKVSNGVDIALAFQLQLDSDTGCRQNYLFSGLRIPQTVSFPAHAHASFAISNDRRSIRFDSPDSSGERILQSQYNLWILSYPLVELYINAFRYLFQESPAEHTAGKWWPVKLNDPITKEFANSFYQDLPKTSVPVLPTVTNHLVPLSEAIVSSDSVPKPIHDLLVRLRANSFVFLLPSVMALLPQEFHLIPESLVRLLKEPKVERRLQACYLTLGVEINATVDFLLRDEFSGGHSLPLLVTKDNQLKRFDSQLTYISHQSFPNELFPHNRFISTTIYTKSSLLRLMRMSSYQVNDFGEAAFLTFLSERDKFSLIKEYPLFPTLGKDSKEYASLMYCRAGGVIPPLKSDLDGEFSAILSALGISVLVDHPKLRDADKQLKFSLSAFLDCLGHHQINDFSGLTQVQAELLAEWMIRQTPIELAGLNKKCLELLSRLPLWNSARDGRILRLSAIGLDMLPSDLELVRVLPFLHPHKCVTEYSGELLNLWGYLGSNSRNITSYLDLPNLLNLVNLARVDDLPNYHYLIRQLILHSVPALKIPDGACDLRPAAEFFHASVELFTSAFFHDQEVKFVHPVFRDLQDQLPVKQIVTPELFKDCAQAINDDQLNGRTLEILPRARMIYRYYNDVLPQLLMSNPHHWRPLESICFVPRNRRPIEQLGFDSNAYIFPHFDDIVPPLALIDERYQPIAWTQRARFEVPPSANLQAVNRYIGVPTAAEVVQHLFVLATRVAKDHPHNSTVANHLQETYKWLYENADEAAAALELHRNNPIFLNVVNIRSCTEPWVWRSANELVLGPVFDYTHTFKVETFLAEFSDLLRAAGVQEIRDGHHANEAYFGDPDFNRLRTAGKLLDIELRPEDYENNEVPDSVQLKAHSVFLAAKVPHIETALTGGWSESRDRFLSFPGSYFAARAFLELLYVGDLSDERPNNPEDSFGFLDVLFQMLKVTDMWDLPRLKRKIGWLITVKYTFMHPDTISSIQESAVECHASELTQACNEWISEHAKVLELFNAT</sequence>
<dbReference type="InterPro" id="IPR036890">
    <property type="entry name" value="HATPase_C_sf"/>
</dbReference>
<keyword evidence="3" id="KW-1185">Reference proteome</keyword>
<feature type="domain" description="Sacsin/Nov" evidence="1">
    <location>
        <begin position="13"/>
        <end position="232"/>
    </location>
</feature>
<dbReference type="Gene3D" id="3.30.710.10">
    <property type="entry name" value="Potassium Channel Kv1.1, Chain A"/>
    <property type="match status" value="1"/>
</dbReference>